<dbReference type="InterPro" id="IPR050951">
    <property type="entry name" value="Retrovirus_Pol_polyprotein"/>
</dbReference>
<dbReference type="Proteomes" id="UP000765509">
    <property type="component" value="Unassembled WGS sequence"/>
</dbReference>
<accession>A0A9Q3BRP8</accession>
<dbReference type="PANTHER" id="PTHR37984:SF5">
    <property type="entry name" value="PROTEIN NYNRIN-LIKE"/>
    <property type="match status" value="1"/>
</dbReference>
<gene>
    <name evidence="3" type="ORF">O181_009972</name>
</gene>
<sequence length="146" mass="16901">MYFLGFASYFRQHLEEFTILAKSLYRIFDQQTLFEMTPERTKAYEKIMKALTEAHLILIPDWNIPFKKYIDACGDSFGAALHQVQIIDDKYTEGPTYYISREIKPPEARYGASQVDCLCLVQELDKFHNYLGGSGFDMIADCNSVK</sequence>
<keyword evidence="4" id="KW-1185">Reference proteome</keyword>
<evidence type="ECO:0000313" key="3">
    <source>
        <dbReference type="EMBL" id="MBW0470257.1"/>
    </source>
</evidence>
<dbReference type="GO" id="GO:0003824">
    <property type="term" value="F:catalytic activity"/>
    <property type="evidence" value="ECO:0007669"/>
    <property type="project" value="UniProtKB-KW"/>
</dbReference>
<dbReference type="OrthoDB" id="5593162at2759"/>
<dbReference type="Pfam" id="PF17919">
    <property type="entry name" value="RT_RNaseH_2"/>
    <property type="match status" value="1"/>
</dbReference>
<evidence type="ECO:0000259" key="2">
    <source>
        <dbReference type="Pfam" id="PF17919"/>
    </source>
</evidence>
<feature type="domain" description="Reverse transcriptase/retrotransposon-derived protein RNase H-like" evidence="2">
    <location>
        <begin position="36"/>
        <end position="136"/>
    </location>
</feature>
<dbReference type="InterPro" id="IPR043502">
    <property type="entry name" value="DNA/RNA_pol_sf"/>
</dbReference>
<dbReference type="Gene3D" id="3.30.70.270">
    <property type="match status" value="1"/>
</dbReference>
<dbReference type="PANTHER" id="PTHR37984">
    <property type="entry name" value="PROTEIN CBG26694"/>
    <property type="match status" value="1"/>
</dbReference>
<name>A0A9Q3BRP8_9BASI</name>
<keyword evidence="1" id="KW-0511">Multifunctional enzyme</keyword>
<dbReference type="EMBL" id="AVOT02002413">
    <property type="protein sequence ID" value="MBW0470257.1"/>
    <property type="molecule type" value="Genomic_DNA"/>
</dbReference>
<evidence type="ECO:0000256" key="1">
    <source>
        <dbReference type="ARBA" id="ARBA00023268"/>
    </source>
</evidence>
<dbReference type="SUPFAM" id="SSF56672">
    <property type="entry name" value="DNA/RNA polymerases"/>
    <property type="match status" value="1"/>
</dbReference>
<dbReference type="AlphaFoldDB" id="A0A9Q3BRP8"/>
<reference evidence="3" key="1">
    <citation type="submission" date="2021-03" db="EMBL/GenBank/DDBJ databases">
        <title>Draft genome sequence of rust myrtle Austropuccinia psidii MF-1, a brazilian biotype.</title>
        <authorList>
            <person name="Quecine M.C."/>
            <person name="Pachon D.M.R."/>
            <person name="Bonatelli M.L."/>
            <person name="Correr F.H."/>
            <person name="Franceschini L.M."/>
            <person name="Leite T.F."/>
            <person name="Margarido G.R.A."/>
            <person name="Almeida C.A."/>
            <person name="Ferrarezi J.A."/>
            <person name="Labate C.A."/>
        </authorList>
    </citation>
    <scope>NUCLEOTIDE SEQUENCE</scope>
    <source>
        <strain evidence="3">MF-1</strain>
    </source>
</reference>
<proteinExistence type="predicted"/>
<comment type="caution">
    <text evidence="3">The sequence shown here is derived from an EMBL/GenBank/DDBJ whole genome shotgun (WGS) entry which is preliminary data.</text>
</comment>
<evidence type="ECO:0000313" key="4">
    <source>
        <dbReference type="Proteomes" id="UP000765509"/>
    </source>
</evidence>
<dbReference type="InterPro" id="IPR041577">
    <property type="entry name" value="RT_RNaseH_2"/>
</dbReference>
<protein>
    <recommendedName>
        <fullName evidence="2">Reverse transcriptase/retrotransposon-derived protein RNase H-like domain-containing protein</fullName>
    </recommendedName>
</protein>
<organism evidence="3 4">
    <name type="scientific">Austropuccinia psidii MF-1</name>
    <dbReference type="NCBI Taxonomy" id="1389203"/>
    <lineage>
        <taxon>Eukaryota</taxon>
        <taxon>Fungi</taxon>
        <taxon>Dikarya</taxon>
        <taxon>Basidiomycota</taxon>
        <taxon>Pucciniomycotina</taxon>
        <taxon>Pucciniomycetes</taxon>
        <taxon>Pucciniales</taxon>
        <taxon>Sphaerophragmiaceae</taxon>
        <taxon>Austropuccinia</taxon>
    </lineage>
</organism>
<dbReference type="InterPro" id="IPR043128">
    <property type="entry name" value="Rev_trsase/Diguanyl_cyclase"/>
</dbReference>